<gene>
    <name evidence="1" type="ORF">L2E82_33103</name>
</gene>
<comment type="caution">
    <text evidence="1">The sequence shown here is derived from an EMBL/GenBank/DDBJ whole genome shotgun (WGS) entry which is preliminary data.</text>
</comment>
<accession>A0ACB9BJB1</accession>
<dbReference type="EMBL" id="CM042014">
    <property type="protein sequence ID" value="KAI3722077.1"/>
    <property type="molecule type" value="Genomic_DNA"/>
</dbReference>
<evidence type="ECO:0000313" key="2">
    <source>
        <dbReference type="Proteomes" id="UP001055811"/>
    </source>
</evidence>
<organism evidence="1 2">
    <name type="scientific">Cichorium intybus</name>
    <name type="common">Chicory</name>
    <dbReference type="NCBI Taxonomy" id="13427"/>
    <lineage>
        <taxon>Eukaryota</taxon>
        <taxon>Viridiplantae</taxon>
        <taxon>Streptophyta</taxon>
        <taxon>Embryophyta</taxon>
        <taxon>Tracheophyta</taxon>
        <taxon>Spermatophyta</taxon>
        <taxon>Magnoliopsida</taxon>
        <taxon>eudicotyledons</taxon>
        <taxon>Gunneridae</taxon>
        <taxon>Pentapetalae</taxon>
        <taxon>asterids</taxon>
        <taxon>campanulids</taxon>
        <taxon>Asterales</taxon>
        <taxon>Asteraceae</taxon>
        <taxon>Cichorioideae</taxon>
        <taxon>Cichorieae</taxon>
        <taxon>Cichoriinae</taxon>
        <taxon>Cichorium</taxon>
    </lineage>
</organism>
<dbReference type="Proteomes" id="UP001055811">
    <property type="component" value="Linkage Group LG06"/>
</dbReference>
<name>A0ACB9BJB1_CICIN</name>
<reference evidence="1 2" key="2">
    <citation type="journal article" date="2022" name="Mol. Ecol. Resour.">
        <title>The genomes of chicory, endive, great burdock and yacon provide insights into Asteraceae paleo-polyploidization history and plant inulin production.</title>
        <authorList>
            <person name="Fan W."/>
            <person name="Wang S."/>
            <person name="Wang H."/>
            <person name="Wang A."/>
            <person name="Jiang F."/>
            <person name="Liu H."/>
            <person name="Zhao H."/>
            <person name="Xu D."/>
            <person name="Zhang Y."/>
        </authorList>
    </citation>
    <scope>NUCLEOTIDE SEQUENCE [LARGE SCALE GENOMIC DNA]</scope>
    <source>
        <strain evidence="2">cv. Punajuju</strain>
        <tissue evidence="1">Leaves</tissue>
    </source>
</reference>
<proteinExistence type="predicted"/>
<protein>
    <submittedName>
        <fullName evidence="1">Uncharacterized protein</fullName>
    </submittedName>
</protein>
<evidence type="ECO:0000313" key="1">
    <source>
        <dbReference type="EMBL" id="KAI3722077.1"/>
    </source>
</evidence>
<reference evidence="2" key="1">
    <citation type="journal article" date="2022" name="Mol. Ecol. Resour.">
        <title>The genomes of chicory, endive, great burdock and yacon provide insights into Asteraceae palaeo-polyploidization history and plant inulin production.</title>
        <authorList>
            <person name="Fan W."/>
            <person name="Wang S."/>
            <person name="Wang H."/>
            <person name="Wang A."/>
            <person name="Jiang F."/>
            <person name="Liu H."/>
            <person name="Zhao H."/>
            <person name="Xu D."/>
            <person name="Zhang Y."/>
        </authorList>
    </citation>
    <scope>NUCLEOTIDE SEQUENCE [LARGE SCALE GENOMIC DNA]</scope>
    <source>
        <strain evidence="2">cv. Punajuju</strain>
    </source>
</reference>
<keyword evidence="2" id="KW-1185">Reference proteome</keyword>
<sequence length="104" mass="11927">MSTRENEPYSILKSMKKTGDRMDGSDDASKSNNQLVAPQEDAGYDCQTPTSDDHKILPQQFHLPPPPPRKLLQKKRRRSSEEGSTAEFFEQSRRKEEHIRMGPV</sequence>